<dbReference type="EMBL" id="STGX01000004">
    <property type="protein sequence ID" value="THV30047.1"/>
    <property type="molecule type" value="Genomic_DNA"/>
</dbReference>
<organism evidence="1 2">
    <name type="scientific">Glycomyces paridis</name>
    <dbReference type="NCBI Taxonomy" id="2126555"/>
    <lineage>
        <taxon>Bacteria</taxon>
        <taxon>Bacillati</taxon>
        <taxon>Actinomycetota</taxon>
        <taxon>Actinomycetes</taxon>
        <taxon>Glycomycetales</taxon>
        <taxon>Glycomycetaceae</taxon>
        <taxon>Glycomyces</taxon>
    </lineage>
</organism>
<proteinExistence type="predicted"/>
<reference evidence="1 2" key="1">
    <citation type="journal article" date="2018" name="Int. J. Syst. Evol. Microbiol.">
        <title>Glycomyces paridis sp. nov., isolated from the medicinal plant Paris polyphylla.</title>
        <authorList>
            <person name="Fang X.M."/>
            <person name="Bai J.L."/>
            <person name="Su J."/>
            <person name="Zhao L.L."/>
            <person name="Liu H.Y."/>
            <person name="Ma B.P."/>
            <person name="Zhang Y.Q."/>
            <person name="Yu L.Y."/>
        </authorList>
    </citation>
    <scope>NUCLEOTIDE SEQUENCE [LARGE SCALE GENOMIC DNA]</scope>
    <source>
        <strain evidence="1 2">CPCC 204357</strain>
    </source>
</reference>
<dbReference type="RefSeq" id="WP_136528920.1">
    <property type="nucleotide sequence ID" value="NZ_STGX01000004.1"/>
</dbReference>
<dbReference type="AlphaFoldDB" id="A0A4S8PHG8"/>
<accession>A0A4S8PHG8</accession>
<protein>
    <submittedName>
        <fullName evidence="1">Uncharacterized protein</fullName>
    </submittedName>
</protein>
<comment type="caution">
    <text evidence="1">The sequence shown here is derived from an EMBL/GenBank/DDBJ whole genome shotgun (WGS) entry which is preliminary data.</text>
</comment>
<dbReference type="Proteomes" id="UP000305792">
    <property type="component" value="Unassembled WGS sequence"/>
</dbReference>
<evidence type="ECO:0000313" key="1">
    <source>
        <dbReference type="EMBL" id="THV30047.1"/>
    </source>
</evidence>
<evidence type="ECO:0000313" key="2">
    <source>
        <dbReference type="Proteomes" id="UP000305792"/>
    </source>
</evidence>
<dbReference type="OrthoDB" id="9906871at2"/>
<name>A0A4S8PHG8_9ACTN</name>
<gene>
    <name evidence="1" type="ORF">E9998_06620</name>
</gene>
<sequence length="121" mass="13114">MNDMPNDADIARLLSKVGASVAELEGAVTELLFARMPAGFELDGVEFEGGLQFVAYTQGLSTVQDVRDLAAGLNTDLGYDYTPSDEAVLLVSVQVGPVTVRFEHEVSEEEWLTIRSELFAS</sequence>
<keyword evidence="2" id="KW-1185">Reference proteome</keyword>